<accession>A0A1I5VST8</accession>
<dbReference type="PIRSF" id="PIRSF018571">
    <property type="entry name" value="SpoIIGA"/>
    <property type="match status" value="1"/>
</dbReference>
<comment type="subcellular location">
    <subcellularLocation>
        <location evidence="1">Cell membrane</location>
    </subcellularLocation>
</comment>
<evidence type="ECO:0000313" key="3">
    <source>
        <dbReference type="EMBL" id="SFQ10664.1"/>
    </source>
</evidence>
<keyword evidence="1" id="KW-0378">Hydrolase</keyword>
<dbReference type="EMBL" id="FOXX01000001">
    <property type="protein sequence ID" value="SFQ10664.1"/>
    <property type="molecule type" value="Genomic_DNA"/>
</dbReference>
<reference evidence="3 4" key="1">
    <citation type="submission" date="2016-10" db="EMBL/GenBank/DDBJ databases">
        <authorList>
            <person name="Varghese N."/>
            <person name="Submissions S."/>
        </authorList>
    </citation>
    <scope>NUCLEOTIDE SEQUENCE [LARGE SCALE GENOMIC DNA]</scope>
    <source>
        <strain evidence="3 4">DSM 13796</strain>
    </source>
</reference>
<name>A0A1I5VST8_9BACI</name>
<keyword evidence="2" id="KW-1133">Transmembrane helix</keyword>
<protein>
    <recommendedName>
        <fullName evidence="1">Sporulation sigma-E factor-processing peptidase</fullName>
        <ecNumber evidence="1">3.4.23.-</ecNumber>
    </recommendedName>
    <alternativeName>
        <fullName evidence="1">Membrane-associated aspartic protease</fullName>
    </alternativeName>
    <alternativeName>
        <fullName evidence="1">Stage II sporulation protein GA</fullName>
    </alternativeName>
</protein>
<dbReference type="Pfam" id="PF03419">
    <property type="entry name" value="Peptidase_U4"/>
    <property type="match status" value="1"/>
</dbReference>
<organism evidence="3 4">
    <name type="scientific">Priestia endophytica DSM 13796</name>
    <dbReference type="NCBI Taxonomy" id="1121089"/>
    <lineage>
        <taxon>Bacteria</taxon>
        <taxon>Bacillati</taxon>
        <taxon>Bacillota</taxon>
        <taxon>Bacilli</taxon>
        <taxon>Bacillales</taxon>
        <taxon>Bacillaceae</taxon>
        <taxon>Priestia</taxon>
    </lineage>
</organism>
<keyword evidence="1" id="KW-1003">Cell membrane</keyword>
<feature type="transmembrane region" description="Helical" evidence="2">
    <location>
        <begin position="129"/>
        <end position="146"/>
    </location>
</feature>
<evidence type="ECO:0000256" key="2">
    <source>
        <dbReference type="SAM" id="Phobius"/>
    </source>
</evidence>
<feature type="transmembrane region" description="Helical" evidence="2">
    <location>
        <begin position="61"/>
        <end position="79"/>
    </location>
</feature>
<dbReference type="Proteomes" id="UP000182762">
    <property type="component" value="Unassembled WGS sequence"/>
</dbReference>
<dbReference type="NCBIfam" id="TIGR02854">
    <property type="entry name" value="spore_II_GA"/>
    <property type="match status" value="1"/>
</dbReference>
<comment type="caution">
    <text evidence="3">The sequence shown here is derived from an EMBL/GenBank/DDBJ whole genome shotgun (WGS) entry which is preliminary data.</text>
</comment>
<evidence type="ECO:0000313" key="4">
    <source>
        <dbReference type="Proteomes" id="UP000182762"/>
    </source>
</evidence>
<dbReference type="InterPro" id="IPR005081">
    <property type="entry name" value="SpoIIGA"/>
</dbReference>
<comment type="function">
    <text evidence="1">Probable aspartic protease that is responsible for the proteolytic cleavage of the RNA polymerase sigma E factor (SigE/spoIIGB) to yield the active peptide in the mother cell during sporulation. Responds to a signal from the forespore that is triggered by the extracellular signal protein SpoIIR.</text>
</comment>
<comment type="subunit">
    <text evidence="1">Self-associates. Interacts with SigE. Interacts with SpoIIR.</text>
</comment>
<dbReference type="RefSeq" id="WP_061801783.1">
    <property type="nucleotide sequence ID" value="NZ_FOXX01000001.1"/>
</dbReference>
<comment type="similarity">
    <text evidence="1">Belongs to the peptidase U4 family.</text>
</comment>
<proteinExistence type="inferred from homology"/>
<evidence type="ECO:0000256" key="1">
    <source>
        <dbReference type="PIRNR" id="PIRNR018571"/>
    </source>
</evidence>
<feature type="transmembrane region" description="Helical" evidence="2">
    <location>
        <begin position="6"/>
        <end position="27"/>
    </location>
</feature>
<feature type="transmembrane region" description="Helical" evidence="2">
    <location>
        <begin position="34"/>
        <end position="55"/>
    </location>
</feature>
<keyword evidence="1 2" id="KW-0472">Membrane</keyword>
<keyword evidence="1" id="KW-0645">Protease</keyword>
<dbReference type="GeneID" id="93709024"/>
<dbReference type="EC" id="3.4.23.-" evidence="1"/>
<keyword evidence="1" id="KW-0064">Aspartyl protease</keyword>
<sequence>MAIYLDLIWLLNFLFDALLLLLCAVLLKRPFKWWRLLLGAFIGSLIVILLFTDVAPFVEHYGGKLAFSVVMVLVAFGFVRLRYLIESLLTFYFATFTVGGGLMGLHFMFSDTLIFQAAAAPHSASFGDPVSWVFIVLTFPVLFYFSKKRVEGLQTRKVLYDELIPVTIHINGQRVEAKGLIDSGNQLTEPLTKTPVMIAVKELMSEIVPSKLLELTSSLDEDHLYDELPVEWTNRIRFVPYRSVGSSSQLLLALKPDFVTFQYQDEEMKVKRVLVGISPVELSPEKAYECIVHPKMIVVSNVS</sequence>
<keyword evidence="4" id="KW-1185">Reference proteome</keyword>
<keyword evidence="2" id="KW-0812">Transmembrane</keyword>
<keyword evidence="1" id="KW-0749">Sporulation</keyword>
<feature type="transmembrane region" description="Helical" evidence="2">
    <location>
        <begin position="91"/>
        <end position="109"/>
    </location>
</feature>
<gene>
    <name evidence="3" type="ORF">SAMN02745910_00249</name>
</gene>